<feature type="compositionally biased region" description="Low complexity" evidence="1">
    <location>
        <begin position="221"/>
        <end position="230"/>
    </location>
</feature>
<feature type="region of interest" description="Disordered" evidence="1">
    <location>
        <begin position="204"/>
        <end position="230"/>
    </location>
</feature>
<feature type="region of interest" description="Disordered" evidence="1">
    <location>
        <begin position="365"/>
        <end position="389"/>
    </location>
</feature>
<dbReference type="PANTHER" id="PTHR19328">
    <property type="entry name" value="HEDGEHOG-INTERACTING PROTEIN"/>
    <property type="match status" value="1"/>
</dbReference>
<organism evidence="4 5">
    <name type="scientific">Pseudo-nitzschia multistriata</name>
    <dbReference type="NCBI Taxonomy" id="183589"/>
    <lineage>
        <taxon>Eukaryota</taxon>
        <taxon>Sar</taxon>
        <taxon>Stramenopiles</taxon>
        <taxon>Ochrophyta</taxon>
        <taxon>Bacillariophyta</taxon>
        <taxon>Bacillariophyceae</taxon>
        <taxon>Bacillariophycidae</taxon>
        <taxon>Bacillariales</taxon>
        <taxon>Bacillariaceae</taxon>
        <taxon>Pseudo-nitzschia</taxon>
    </lineage>
</organism>
<dbReference type="SUPFAM" id="SSF50952">
    <property type="entry name" value="Soluble quinoprotein glucose dehydrogenase"/>
    <property type="match status" value="1"/>
</dbReference>
<evidence type="ECO:0000313" key="4">
    <source>
        <dbReference type="EMBL" id="VEU36999.1"/>
    </source>
</evidence>
<accession>A0A448Z4V3</accession>
<feature type="signal peptide" evidence="2">
    <location>
        <begin position="1"/>
        <end position="20"/>
    </location>
</feature>
<dbReference type="PANTHER" id="PTHR19328:SF13">
    <property type="entry name" value="HIPL1 PROTEIN"/>
    <property type="match status" value="1"/>
</dbReference>
<name>A0A448Z4V3_9STRA</name>
<keyword evidence="5" id="KW-1185">Reference proteome</keyword>
<gene>
    <name evidence="4" type="ORF">PSNMU_V1.4_AUG-EV-PASAV3_0037770</name>
</gene>
<feature type="compositionally biased region" description="Polar residues" evidence="1">
    <location>
        <begin position="378"/>
        <end position="389"/>
    </location>
</feature>
<dbReference type="InterPro" id="IPR011041">
    <property type="entry name" value="Quinoprot_gluc/sorb_DH_b-prop"/>
</dbReference>
<dbReference type="InterPro" id="IPR011042">
    <property type="entry name" value="6-blade_b-propeller_TolB-like"/>
</dbReference>
<dbReference type="EMBL" id="CAACVS010000112">
    <property type="protein sequence ID" value="VEU36999.1"/>
    <property type="molecule type" value="Genomic_DNA"/>
</dbReference>
<dbReference type="AlphaFoldDB" id="A0A448Z4V3"/>
<dbReference type="OrthoDB" id="10266706at2759"/>
<dbReference type="Gene3D" id="2.120.10.30">
    <property type="entry name" value="TolB, C-terminal domain"/>
    <property type="match status" value="1"/>
</dbReference>
<dbReference type="Pfam" id="PF07995">
    <property type="entry name" value="GSDH"/>
    <property type="match status" value="1"/>
</dbReference>
<dbReference type="InterPro" id="IPR012938">
    <property type="entry name" value="Glc/Sorbosone_DH"/>
</dbReference>
<keyword evidence="2" id="KW-0732">Signal</keyword>
<sequence length="389" mass="43683">MKITLCFLFLFFLLYQRTHGLPAGFRDEGVTFRSGTTGFAFVPTGEGESILLLCQRKGKVFALLDPDNPDGKLLEILDIQDRVCSQGERGVSQVQPHPNFLQNRYVYLTYTYDKHGGCEFSDVNGPVNVVSRFRLDDDLKMVDEKIILQTSPLPTKVHNALDMKFGNDGYLYVTFGNGGKSNEYQNSQKSNTLLGSLVRITDDGGIPPDNPFTEDDDRQCGSDGSTSSSGRCSEIWSIGLRNPFRLAMNPNEKDFTQFYVNDVGGATWEEISEVTSKAPGKNYGYREMEGPCRRGSKTDCKPNEKYEDPLYWYEHNDEGDGCVSGGAFVPNGIWPEEYDNKYMFADFIFKKIFFLSENGDGCRECSPPRPAFDRESFKSTSDTGQPVQV</sequence>
<protein>
    <recommendedName>
        <fullName evidence="3">Glucose/Sorbosone dehydrogenase domain-containing protein</fullName>
    </recommendedName>
</protein>
<evidence type="ECO:0000259" key="3">
    <source>
        <dbReference type="Pfam" id="PF07995"/>
    </source>
</evidence>
<feature type="domain" description="Glucose/Sorbosone dehydrogenase" evidence="3">
    <location>
        <begin position="50"/>
        <end position="354"/>
    </location>
</feature>
<feature type="chain" id="PRO_5019036352" description="Glucose/Sorbosone dehydrogenase domain-containing protein" evidence="2">
    <location>
        <begin position="21"/>
        <end position="389"/>
    </location>
</feature>
<evidence type="ECO:0000256" key="1">
    <source>
        <dbReference type="SAM" id="MobiDB-lite"/>
    </source>
</evidence>
<evidence type="ECO:0000256" key="2">
    <source>
        <dbReference type="SAM" id="SignalP"/>
    </source>
</evidence>
<evidence type="ECO:0000313" key="5">
    <source>
        <dbReference type="Proteomes" id="UP000291116"/>
    </source>
</evidence>
<reference evidence="4 5" key="1">
    <citation type="submission" date="2019-01" db="EMBL/GenBank/DDBJ databases">
        <authorList>
            <person name="Ferrante I. M."/>
        </authorList>
    </citation>
    <scope>NUCLEOTIDE SEQUENCE [LARGE SCALE GENOMIC DNA]</scope>
    <source>
        <strain evidence="4 5">B856</strain>
    </source>
</reference>
<dbReference type="Proteomes" id="UP000291116">
    <property type="component" value="Unassembled WGS sequence"/>
</dbReference>
<proteinExistence type="predicted"/>